<evidence type="ECO:0000259" key="3">
    <source>
        <dbReference type="SMART" id="SM00853"/>
    </source>
</evidence>
<dbReference type="InterPro" id="IPR013507">
    <property type="entry name" value="DNA_mismatch_S5_2-like"/>
</dbReference>
<sequence length="1212" mass="136425">MKSIKHLPDAVHSSLRSGVNLFDLTRVVEELVFNSIDAGASKINVAFSVGTCYVKVEDDGCGIARDGLVLLGERYATSKLHCLAEMDNVTKNFGFRGEALGSLSDVSLLEITTKARGRPNGYRKIMKACNLSCLLNSFLEEINLIVRDLFYNQPVRRKYMQASPKKVLHSVKKCVLRIALVHPQVSFQVIDIESEEQVLCTQSFSSPLPLVTSGFGPIISRSLRELNFSEGVLKLSGFLTAPLDTFSTKALQYLYVNSLFVCKGPIHKLLNNLSGSFKCLDPWKSPSASPNVKRIRTQQAYPAYILNFCCPRSSYDLTFEPSKTIVQFKEWVPVLAFIEQAIKRFLRQFPDQGELHKQDDEVSREKKLWKEDDHFVSPIRDISTDSEIAKKECSFSQTSLHISPLTWNNAEVQGYKEPTGFLHQIINNFHDMESTTWDAINFHCVSLVSPECGVHLRSPGKNLFGVDDSLLSSELTVQKSVEVSMVSPKCGIHLKSPGIYPFGVDDSQLPSELTARRSAEVWRGEFLGIDANVNEGSTRSLRPRSLFGSKDKTPYCSVFTKSLKKPFLRSCSSLGNVTPEKSMLLSRQGFEIRKDDCRTKRRRLDHYDVINVLDADDNNCSSNFSRESSLQGEFAISSPPSSIMKTSHKTRYLDVSSRGFLKEDLCDRLFEEPNLLDVSLTHARKRGFKWHSPSPHSLFGTVAGNLEPFRYGASEDYVMSRRSGSGSVKDFVDREAKEEILGCDTIETPYIGDESPDLNCKDSELDYKYRSTPNRFSYRSPSHEPQSNDIFIQKIFSTKNLADEIDWLCLDSSPCYRKDHGSRDELNFENHRQYHVQKERLRRSHSAPPFYKEKRKFSTVSNCLIATSKGQVNSDFEKPSQTLGVPKHSIELSPLRESLCRKSVEKWPEKKANVNEFQKNEGLEPSQKSYQDYNIDTVQSNAGHGSHNYHEQNDILDIASGILHLAGGSIVPDSISKDCLDDAKVLLQLDKKYIPVVAGVTLAVIDQHAADERIRLEELRQKVLSGEGKTIAYLDSQQELVLPEIGYQLLQNYANQIQNWGWICNIHSEGSRSFTKYFFLSFVPCILGVNLSEADLLEFLEQLAETDGSSTMPPAVLRVLNFKACRGAIMFGDALLPSECSLIIEELKQTSLCFQCAHGRPTTVPLVNLVALHKQIANLGSWNGSSDEPWHGLRRHVPSLERARQRLISSRG</sequence>
<dbReference type="SMART" id="SM01340">
    <property type="entry name" value="DNA_mis_repair"/>
    <property type="match status" value="1"/>
</dbReference>
<dbReference type="InterPro" id="IPR014762">
    <property type="entry name" value="DNA_mismatch_repair_CS"/>
</dbReference>
<feature type="domain" description="DNA mismatch repair protein S5" evidence="4">
    <location>
        <begin position="211"/>
        <end position="347"/>
    </location>
</feature>
<dbReference type="PANTHER" id="PTHR10073">
    <property type="entry name" value="DNA MISMATCH REPAIR PROTEIN MLH, PMS, MUTL"/>
    <property type="match status" value="1"/>
</dbReference>
<proteinExistence type="inferred from homology"/>
<feature type="domain" description="MutL C-terminal dimerisation" evidence="3">
    <location>
        <begin position="985"/>
        <end position="1135"/>
    </location>
</feature>
<dbReference type="GO" id="GO:0006298">
    <property type="term" value="P:mismatch repair"/>
    <property type="evidence" value="ECO:0007669"/>
    <property type="project" value="InterPro"/>
</dbReference>
<gene>
    <name evidence="5" type="ORF">GIB67_026811</name>
</gene>
<name>A0A7J7MHG1_9MAGN</name>
<dbReference type="InterPro" id="IPR020568">
    <property type="entry name" value="Ribosomal_Su5_D2-typ_SF"/>
</dbReference>
<dbReference type="InterPro" id="IPR014790">
    <property type="entry name" value="MutL_C"/>
</dbReference>
<dbReference type="InterPro" id="IPR002099">
    <property type="entry name" value="MutL/Mlh/PMS"/>
</dbReference>
<dbReference type="Gene3D" id="3.30.1540.20">
    <property type="entry name" value="MutL, C-terminal domain, dimerisation subdomain"/>
    <property type="match status" value="1"/>
</dbReference>
<organism evidence="5 6">
    <name type="scientific">Kingdonia uniflora</name>
    <dbReference type="NCBI Taxonomy" id="39325"/>
    <lineage>
        <taxon>Eukaryota</taxon>
        <taxon>Viridiplantae</taxon>
        <taxon>Streptophyta</taxon>
        <taxon>Embryophyta</taxon>
        <taxon>Tracheophyta</taxon>
        <taxon>Spermatophyta</taxon>
        <taxon>Magnoliopsida</taxon>
        <taxon>Ranunculales</taxon>
        <taxon>Circaeasteraceae</taxon>
        <taxon>Kingdonia</taxon>
    </lineage>
</organism>
<dbReference type="InterPro" id="IPR014721">
    <property type="entry name" value="Ribsml_uS5_D2-typ_fold_subgr"/>
</dbReference>
<comment type="similarity">
    <text evidence="1">Belongs to the DNA mismatch repair MutL/HexB family.</text>
</comment>
<dbReference type="SUPFAM" id="SSF118116">
    <property type="entry name" value="DNA mismatch repair protein MutL"/>
    <property type="match status" value="1"/>
</dbReference>
<dbReference type="SMART" id="SM00853">
    <property type="entry name" value="MutL_C"/>
    <property type="match status" value="1"/>
</dbReference>
<dbReference type="AlphaFoldDB" id="A0A7J7MHG1"/>
<dbReference type="GO" id="GO:0005524">
    <property type="term" value="F:ATP binding"/>
    <property type="evidence" value="ECO:0007669"/>
    <property type="project" value="InterPro"/>
</dbReference>
<dbReference type="Pfam" id="PF13589">
    <property type="entry name" value="HATPase_c_3"/>
    <property type="match status" value="1"/>
</dbReference>
<dbReference type="Gene3D" id="3.30.1370.100">
    <property type="entry name" value="MutL, C-terminal domain, regulatory subdomain"/>
    <property type="match status" value="1"/>
</dbReference>
<dbReference type="Gene3D" id="3.30.230.10">
    <property type="match status" value="1"/>
</dbReference>
<dbReference type="Gene3D" id="3.30.565.10">
    <property type="entry name" value="Histidine kinase-like ATPase, C-terminal domain"/>
    <property type="match status" value="1"/>
</dbReference>
<dbReference type="InterPro" id="IPR036890">
    <property type="entry name" value="HATPase_C_sf"/>
</dbReference>
<dbReference type="InterPro" id="IPR042120">
    <property type="entry name" value="MutL_C_dimsub"/>
</dbReference>
<keyword evidence="2" id="KW-0227">DNA damage</keyword>
<evidence type="ECO:0008006" key="7">
    <source>
        <dbReference type="Google" id="ProtNLM"/>
    </source>
</evidence>
<dbReference type="GO" id="GO:0030983">
    <property type="term" value="F:mismatched DNA binding"/>
    <property type="evidence" value="ECO:0007669"/>
    <property type="project" value="InterPro"/>
</dbReference>
<reference evidence="5 6" key="1">
    <citation type="journal article" date="2020" name="IScience">
        <title>Genome Sequencing of the Endangered Kingdonia uniflora (Circaeasteraceae, Ranunculales) Reveals Potential Mechanisms of Evolutionary Specialization.</title>
        <authorList>
            <person name="Sun Y."/>
            <person name="Deng T."/>
            <person name="Zhang A."/>
            <person name="Moore M.J."/>
            <person name="Landis J.B."/>
            <person name="Lin N."/>
            <person name="Zhang H."/>
            <person name="Zhang X."/>
            <person name="Huang J."/>
            <person name="Zhang X."/>
            <person name="Sun H."/>
            <person name="Wang H."/>
        </authorList>
    </citation>
    <scope>NUCLEOTIDE SEQUENCE [LARGE SCALE GENOMIC DNA]</scope>
    <source>
        <strain evidence="5">TB1705</strain>
        <tissue evidence="5">Leaf</tissue>
    </source>
</reference>
<dbReference type="Pfam" id="PF08676">
    <property type="entry name" value="MutL_C"/>
    <property type="match status" value="1"/>
</dbReference>
<dbReference type="InterPro" id="IPR037198">
    <property type="entry name" value="MutL_C_sf"/>
</dbReference>
<dbReference type="GO" id="GO:0016887">
    <property type="term" value="F:ATP hydrolysis activity"/>
    <property type="evidence" value="ECO:0007669"/>
    <property type="project" value="InterPro"/>
</dbReference>
<dbReference type="GO" id="GO:0032300">
    <property type="term" value="C:mismatch repair complex"/>
    <property type="evidence" value="ECO:0007669"/>
    <property type="project" value="InterPro"/>
</dbReference>
<dbReference type="Pfam" id="PF01119">
    <property type="entry name" value="DNA_mis_repair"/>
    <property type="match status" value="1"/>
</dbReference>
<dbReference type="SUPFAM" id="SSF54211">
    <property type="entry name" value="Ribosomal protein S5 domain 2-like"/>
    <property type="match status" value="1"/>
</dbReference>
<evidence type="ECO:0000256" key="2">
    <source>
        <dbReference type="ARBA" id="ARBA00022763"/>
    </source>
</evidence>
<dbReference type="InterPro" id="IPR038973">
    <property type="entry name" value="MutL/Mlh/Pms-like"/>
</dbReference>
<dbReference type="Proteomes" id="UP000541444">
    <property type="component" value="Unassembled WGS sequence"/>
</dbReference>
<dbReference type="EMBL" id="JACGCM010001501">
    <property type="protein sequence ID" value="KAF6154355.1"/>
    <property type="molecule type" value="Genomic_DNA"/>
</dbReference>
<keyword evidence="6" id="KW-1185">Reference proteome</keyword>
<evidence type="ECO:0000313" key="5">
    <source>
        <dbReference type="EMBL" id="KAF6154355.1"/>
    </source>
</evidence>
<dbReference type="InterPro" id="IPR042121">
    <property type="entry name" value="MutL_C_regsub"/>
</dbReference>
<dbReference type="OrthoDB" id="429932at2759"/>
<evidence type="ECO:0000259" key="4">
    <source>
        <dbReference type="SMART" id="SM01340"/>
    </source>
</evidence>
<dbReference type="SUPFAM" id="SSF55874">
    <property type="entry name" value="ATPase domain of HSP90 chaperone/DNA topoisomerase II/histidine kinase"/>
    <property type="match status" value="1"/>
</dbReference>
<dbReference type="PROSITE" id="PS00058">
    <property type="entry name" value="DNA_MISMATCH_REPAIR_1"/>
    <property type="match status" value="1"/>
</dbReference>
<accession>A0A7J7MHG1</accession>
<evidence type="ECO:0000313" key="6">
    <source>
        <dbReference type="Proteomes" id="UP000541444"/>
    </source>
</evidence>
<protein>
    <recommendedName>
        <fullName evidence="7">DNA mismatch repair protein MLH3</fullName>
    </recommendedName>
</protein>
<evidence type="ECO:0000256" key="1">
    <source>
        <dbReference type="ARBA" id="ARBA00006082"/>
    </source>
</evidence>
<dbReference type="PANTHER" id="PTHR10073:SF47">
    <property type="entry name" value="DNA MISMATCH REPAIR PROTEIN MLH3"/>
    <property type="match status" value="1"/>
</dbReference>
<dbReference type="GO" id="GO:0140664">
    <property type="term" value="F:ATP-dependent DNA damage sensor activity"/>
    <property type="evidence" value="ECO:0007669"/>
    <property type="project" value="InterPro"/>
</dbReference>
<dbReference type="NCBIfam" id="TIGR00585">
    <property type="entry name" value="mutl"/>
    <property type="match status" value="1"/>
</dbReference>
<dbReference type="FunFam" id="3.30.1370.100:FF:000007">
    <property type="entry name" value="MUTL protein homolog 3"/>
    <property type="match status" value="1"/>
</dbReference>
<comment type="caution">
    <text evidence="5">The sequence shown here is derived from an EMBL/GenBank/DDBJ whole genome shotgun (WGS) entry which is preliminary data.</text>
</comment>